<evidence type="ECO:0000256" key="2">
    <source>
        <dbReference type="ARBA" id="ARBA00007236"/>
    </source>
</evidence>
<name>A0A914A0P0_PATMI</name>
<dbReference type="RefSeq" id="XP_038057448.1">
    <property type="nucleotide sequence ID" value="XM_038201520.1"/>
</dbReference>
<dbReference type="Proteomes" id="UP000887568">
    <property type="component" value="Unplaced"/>
</dbReference>
<evidence type="ECO:0000256" key="1">
    <source>
        <dbReference type="ARBA" id="ARBA00004613"/>
    </source>
</evidence>
<proteinExistence type="inferred from homology"/>
<dbReference type="InterPro" id="IPR020440">
    <property type="entry name" value="IL-17_chr"/>
</dbReference>
<evidence type="ECO:0000256" key="3">
    <source>
        <dbReference type="ARBA" id="ARBA00022514"/>
    </source>
</evidence>
<dbReference type="InterPro" id="IPR029034">
    <property type="entry name" value="Cystine-knot_cytokine"/>
</dbReference>
<dbReference type="InterPro" id="IPR010345">
    <property type="entry name" value="IL-17_fam"/>
</dbReference>
<sequence>MAEHRHTSGFLTKIGFLLLGKSPVALSVSALLFLAVLSPMRAEPLPAVECSSPLTELIYTITDAGRFDPRKSFGVLPFNLTGSLPTQLPTMSSSGSTLSCPLMSSESKWTCPWTYDTNYDPDRYPSVIPFAMCSCQGCINRAGEEAPDMQCRPVMYKQQVLRRNGCVDGFFRYDFDFEEVPVACACMQLSTQPQNRPPGLRP</sequence>
<organism evidence="6 7">
    <name type="scientific">Patiria miniata</name>
    <name type="common">Bat star</name>
    <name type="synonym">Asterina miniata</name>
    <dbReference type="NCBI Taxonomy" id="46514"/>
    <lineage>
        <taxon>Eukaryota</taxon>
        <taxon>Metazoa</taxon>
        <taxon>Echinodermata</taxon>
        <taxon>Eleutherozoa</taxon>
        <taxon>Asterozoa</taxon>
        <taxon>Asteroidea</taxon>
        <taxon>Valvatacea</taxon>
        <taxon>Valvatida</taxon>
        <taxon>Asterinidae</taxon>
        <taxon>Patiria</taxon>
    </lineage>
</organism>
<keyword evidence="7" id="KW-1185">Reference proteome</keyword>
<evidence type="ECO:0000256" key="5">
    <source>
        <dbReference type="ARBA" id="ARBA00022729"/>
    </source>
</evidence>
<comment type="subcellular location">
    <subcellularLocation>
        <location evidence="1">Secreted</location>
    </subcellularLocation>
</comment>
<dbReference type="PRINTS" id="PR01932">
    <property type="entry name" value="INTRLEUKIN17"/>
</dbReference>
<dbReference type="EnsemblMetazoa" id="XM_038201520.1">
    <property type="protein sequence ID" value="XP_038057448.1"/>
    <property type="gene ID" value="LOC119729029"/>
</dbReference>
<evidence type="ECO:0000313" key="7">
    <source>
        <dbReference type="Proteomes" id="UP000887568"/>
    </source>
</evidence>
<dbReference type="GeneID" id="119729029"/>
<keyword evidence="3" id="KW-0202">Cytokine</keyword>
<dbReference type="OMA" id="MSSESKW"/>
<protein>
    <submittedName>
        <fullName evidence="6">Uncharacterized protein</fullName>
    </submittedName>
</protein>
<evidence type="ECO:0000313" key="6">
    <source>
        <dbReference type="EnsemblMetazoa" id="XP_038057448.1"/>
    </source>
</evidence>
<accession>A0A914A0P0</accession>
<dbReference type="Gene3D" id="2.10.90.10">
    <property type="entry name" value="Cystine-knot cytokines"/>
    <property type="match status" value="1"/>
</dbReference>
<dbReference type="GO" id="GO:0005125">
    <property type="term" value="F:cytokine activity"/>
    <property type="evidence" value="ECO:0007669"/>
    <property type="project" value="UniProtKB-KW"/>
</dbReference>
<dbReference type="SUPFAM" id="SSF57501">
    <property type="entry name" value="Cystine-knot cytokines"/>
    <property type="match status" value="1"/>
</dbReference>
<reference evidence="6" key="1">
    <citation type="submission" date="2022-11" db="UniProtKB">
        <authorList>
            <consortium name="EnsemblMetazoa"/>
        </authorList>
    </citation>
    <scope>IDENTIFICATION</scope>
</reference>
<dbReference type="Pfam" id="PF06083">
    <property type="entry name" value="IL17"/>
    <property type="match status" value="1"/>
</dbReference>
<comment type="similarity">
    <text evidence="2">Belongs to the IL-17 family.</text>
</comment>
<evidence type="ECO:0000256" key="4">
    <source>
        <dbReference type="ARBA" id="ARBA00022525"/>
    </source>
</evidence>
<keyword evidence="5" id="KW-0732">Signal</keyword>
<dbReference type="OrthoDB" id="6107972at2759"/>
<keyword evidence="4" id="KW-0964">Secreted</keyword>
<dbReference type="GO" id="GO:0005615">
    <property type="term" value="C:extracellular space"/>
    <property type="evidence" value="ECO:0007669"/>
    <property type="project" value="UniProtKB-KW"/>
</dbReference>
<dbReference type="AlphaFoldDB" id="A0A914A0P0"/>